<evidence type="ECO:0000256" key="1">
    <source>
        <dbReference type="SAM" id="SignalP"/>
    </source>
</evidence>
<keyword evidence="3" id="KW-1185">Reference proteome</keyword>
<feature type="chain" id="PRO_5046364140" description="Copper-binding protein" evidence="1">
    <location>
        <begin position="23"/>
        <end position="119"/>
    </location>
</feature>
<dbReference type="EMBL" id="WHJG01000030">
    <property type="protein sequence ID" value="NHZ82273.1"/>
    <property type="molecule type" value="Genomic_DNA"/>
</dbReference>
<gene>
    <name evidence="2" type="ORF">F2P44_23770</name>
</gene>
<evidence type="ECO:0008006" key="4">
    <source>
        <dbReference type="Google" id="ProtNLM"/>
    </source>
</evidence>
<protein>
    <recommendedName>
        <fullName evidence="4">Copper-binding protein</fullName>
    </recommendedName>
</protein>
<feature type="signal peptide" evidence="1">
    <location>
        <begin position="1"/>
        <end position="22"/>
    </location>
</feature>
<organism evidence="2 3">
    <name type="scientific">Massilia frigida</name>
    <dbReference type="NCBI Taxonomy" id="2609281"/>
    <lineage>
        <taxon>Bacteria</taxon>
        <taxon>Pseudomonadati</taxon>
        <taxon>Pseudomonadota</taxon>
        <taxon>Betaproteobacteria</taxon>
        <taxon>Burkholderiales</taxon>
        <taxon>Oxalobacteraceae</taxon>
        <taxon>Telluria group</taxon>
        <taxon>Massilia</taxon>
    </lineage>
</organism>
<evidence type="ECO:0000313" key="3">
    <source>
        <dbReference type="Proteomes" id="UP000621455"/>
    </source>
</evidence>
<evidence type="ECO:0000313" key="2">
    <source>
        <dbReference type="EMBL" id="NHZ82273.1"/>
    </source>
</evidence>
<reference evidence="2 3" key="1">
    <citation type="submission" date="2019-10" db="EMBL/GenBank/DDBJ databases">
        <title>Taxonomy of Antarctic Massilia spp.: description of Massilia rubra sp. nov., Massilia aquatica sp. nov., Massilia mucilaginosa sp. nov., Massilia frigida sp. nov. isolated from streams, lakes and regoliths.</title>
        <authorList>
            <person name="Holochova P."/>
            <person name="Sedlacek I."/>
            <person name="Kralova S."/>
            <person name="Maslanova I."/>
            <person name="Busse H.-J."/>
            <person name="Stankova E."/>
            <person name="Vrbovska V."/>
            <person name="Kovarovic V."/>
            <person name="Bartak M."/>
            <person name="Svec P."/>
            <person name="Pantucek R."/>
        </authorList>
    </citation>
    <scope>NUCLEOTIDE SEQUENCE [LARGE SCALE GENOMIC DNA]</scope>
    <source>
        <strain evidence="2 3">CCM 8695</strain>
    </source>
</reference>
<proteinExistence type="predicted"/>
<sequence>MKKIAVLASLLTAMSLTNFAVAHPEHDDAPPVVLKAELVQNKDGALVYVTKGNEKVATAGATGKLTVVKGKVKQDVELVPSGENAMAPKAGTKLAVGGKAQATIMLADKSVATGEFVIK</sequence>
<comment type="caution">
    <text evidence="2">The sequence shown here is derived from an EMBL/GenBank/DDBJ whole genome shotgun (WGS) entry which is preliminary data.</text>
</comment>
<keyword evidence="1" id="KW-0732">Signal</keyword>
<dbReference type="Proteomes" id="UP000621455">
    <property type="component" value="Unassembled WGS sequence"/>
</dbReference>
<accession>A0ABX0ND55</accession>
<dbReference type="RefSeq" id="WP_167090116.1">
    <property type="nucleotide sequence ID" value="NZ_WHJG01000030.1"/>
</dbReference>
<name>A0ABX0ND55_9BURK</name>